<feature type="transmembrane region" description="Helical" evidence="2">
    <location>
        <begin position="32"/>
        <end position="61"/>
    </location>
</feature>
<keyword evidence="2" id="KW-0812">Transmembrane</keyword>
<gene>
    <name evidence="3" type="ORF">MSP1404_LOCUS8512</name>
</gene>
<sequence length="224" mass="24049">MDVIARSIGGFVPIYDYQTAKEYAELLLNAQVVVSVFGALSWAFGGINMITFGFTLFAIVALEAGSDRLLRMYTIFVTGMWIMDVVWLALWGTHLHKASVPWYNMGLSEPSTTDKFATVPKFLLAMQSITFIIRHLQILLWSKMWDLDFGGAGGPGANDPYHNMEAHPSIPPPAAPVQYAHTPGVGDDAYVPPSSGPGPANPPAAMSPAASPYKPPASGPGPAQ</sequence>
<dbReference type="EMBL" id="HBEV01011012">
    <property type="protein sequence ID" value="CAD8591108.1"/>
    <property type="molecule type" value="Transcribed_RNA"/>
</dbReference>
<dbReference type="PANTHER" id="PTHR35471">
    <property type="entry name" value="OS07G0223700 PROTEIN"/>
    <property type="match status" value="1"/>
</dbReference>
<evidence type="ECO:0000256" key="1">
    <source>
        <dbReference type="SAM" id="MobiDB-lite"/>
    </source>
</evidence>
<accession>A0A7S0KTQ7</accession>
<dbReference type="PANTHER" id="PTHR35471:SF1">
    <property type="entry name" value="OS07G0223700 PROTEIN"/>
    <property type="match status" value="1"/>
</dbReference>
<feature type="region of interest" description="Disordered" evidence="1">
    <location>
        <begin position="158"/>
        <end position="224"/>
    </location>
</feature>
<evidence type="ECO:0000256" key="2">
    <source>
        <dbReference type="SAM" id="Phobius"/>
    </source>
</evidence>
<feature type="transmembrane region" description="Helical" evidence="2">
    <location>
        <begin position="73"/>
        <end position="96"/>
    </location>
</feature>
<reference evidence="3" key="1">
    <citation type="submission" date="2021-01" db="EMBL/GenBank/DDBJ databases">
        <authorList>
            <person name="Corre E."/>
            <person name="Pelletier E."/>
            <person name="Niang G."/>
            <person name="Scheremetjew M."/>
            <person name="Finn R."/>
            <person name="Kale V."/>
            <person name="Holt S."/>
            <person name="Cochrane G."/>
            <person name="Meng A."/>
            <person name="Brown T."/>
            <person name="Cohen L."/>
        </authorList>
    </citation>
    <scope>NUCLEOTIDE SEQUENCE</scope>
    <source>
        <strain evidence="3">CCMP494</strain>
    </source>
</reference>
<protein>
    <submittedName>
        <fullName evidence="3">Uncharacterized protein</fullName>
    </submittedName>
</protein>
<keyword evidence="2" id="KW-1133">Transmembrane helix</keyword>
<name>A0A7S0KTQ7_MICPS</name>
<dbReference type="AlphaFoldDB" id="A0A7S0KTQ7"/>
<feature type="compositionally biased region" description="Low complexity" evidence="1">
    <location>
        <begin position="203"/>
        <end position="212"/>
    </location>
</feature>
<proteinExistence type="predicted"/>
<feature type="compositionally biased region" description="Pro residues" evidence="1">
    <location>
        <begin position="213"/>
        <end position="224"/>
    </location>
</feature>
<keyword evidence="2" id="KW-0472">Membrane</keyword>
<organism evidence="3">
    <name type="scientific">Micromonas pusilla</name>
    <name type="common">Picoplanktonic green alga</name>
    <name type="synonym">Chromulina pusilla</name>
    <dbReference type="NCBI Taxonomy" id="38833"/>
    <lineage>
        <taxon>Eukaryota</taxon>
        <taxon>Viridiplantae</taxon>
        <taxon>Chlorophyta</taxon>
        <taxon>Mamiellophyceae</taxon>
        <taxon>Mamiellales</taxon>
        <taxon>Mamiellaceae</taxon>
        <taxon>Micromonas</taxon>
    </lineage>
</organism>
<evidence type="ECO:0000313" key="3">
    <source>
        <dbReference type="EMBL" id="CAD8591108.1"/>
    </source>
</evidence>